<evidence type="ECO:0000313" key="3">
    <source>
        <dbReference type="Proteomes" id="UP000319817"/>
    </source>
</evidence>
<dbReference type="Proteomes" id="UP000319817">
    <property type="component" value="Chromosome"/>
</dbReference>
<dbReference type="AlphaFoldDB" id="A0A517NRT1"/>
<feature type="chain" id="PRO_5021888075" description="Secreted protein" evidence="1">
    <location>
        <begin position="28"/>
        <end position="799"/>
    </location>
</feature>
<evidence type="ECO:0008006" key="4">
    <source>
        <dbReference type="Google" id="ProtNLM"/>
    </source>
</evidence>
<protein>
    <recommendedName>
        <fullName evidence="4">Secreted protein</fullName>
    </recommendedName>
</protein>
<sequence length="799" mass="89411" precursor="true">MELQRKRLALLLLVSTLFATPVGSARADDLDIIVDVARQPLFAATDRLIESMDYTGTPLPAKTIADLDAAKGLEKEVDSVRRVQELLDPLCIAEIHINAESRVKVKEGPAPKDLIQQGWRTVLVKVHNEAGVNPELIVQSPNALPVYQQGKYPREKPMSDEDLVQPRDVPDRWLDVSLVNRPPIKQRLSGLAIEYRPLTLYSRDVGKREAALSFNIGQGTQDIGFRNTVAILFDCQPAVNIKLDIKDTDGEPTTAAFVIRDSLGRVYPNPARRLAPDFFFHHQVYRHDGESIALPPGEYQMTVTRGPEYLPLQRDLKVAAGQHQTLDIRPQRWIHIAKHNWYSGDHHVHAAGCAHYDSPTEGVGPEDMMRHLLGEDLNVGCVLSWGPCWYTQKSFFEGQASALSTKKNLMRYDVEVSGFPSSHAGHLCLLNLSDDDYPGTEVLEEWPSWTLPVLKWGKSQGGVVGYSHSGWGLALPDHMPDGSRQPPKVKWGGAPQDWAGSAADTLPDYEVPPFDGIGANEFIVTAAHDACDFISAVDTPAIWELNIWYHTLNCGMTSRISGETDFPCIYGDRVGLGRVYVQLDDDQELNYQNWIEGLRDGRSYCGDGMSHVLGFSVNGQEMGKKQTGDSQPSRVDLDAPASVQVKFQAAALLDKNMTDKSREIRDRRLDEKPYWHIERCRLGESRNVNVEVIVNGEVAATRELVADGDLKDFELPIDIQKSSWVAVRILPSVHTNPIFVHVDDQPIRANRRSAQWCIDSVKQCWQSKQNQIREPERDEAKKAYDEAEAIYAQILSESK</sequence>
<keyword evidence="3" id="KW-1185">Reference proteome</keyword>
<feature type="signal peptide" evidence="1">
    <location>
        <begin position="1"/>
        <end position="27"/>
    </location>
</feature>
<dbReference type="NCBIfam" id="NF038032">
    <property type="entry name" value="CehA_McbA_metalo"/>
    <property type="match status" value="1"/>
</dbReference>
<evidence type="ECO:0000256" key="1">
    <source>
        <dbReference type="SAM" id="SignalP"/>
    </source>
</evidence>
<dbReference type="EMBL" id="CP036526">
    <property type="protein sequence ID" value="QDT09799.1"/>
    <property type="molecule type" value="Genomic_DNA"/>
</dbReference>
<dbReference type="RefSeq" id="WP_419189822.1">
    <property type="nucleotide sequence ID" value="NZ_CP036526.1"/>
</dbReference>
<evidence type="ECO:0000313" key="2">
    <source>
        <dbReference type="EMBL" id="QDT09799.1"/>
    </source>
</evidence>
<accession>A0A517NRT1</accession>
<keyword evidence="1" id="KW-0732">Signal</keyword>
<proteinExistence type="predicted"/>
<name>A0A517NRT1_9BACT</name>
<gene>
    <name evidence="2" type="ORF">K239x_17500</name>
</gene>
<organism evidence="2 3">
    <name type="scientific">Stieleria marina</name>
    <dbReference type="NCBI Taxonomy" id="1930275"/>
    <lineage>
        <taxon>Bacteria</taxon>
        <taxon>Pseudomonadati</taxon>
        <taxon>Planctomycetota</taxon>
        <taxon>Planctomycetia</taxon>
        <taxon>Pirellulales</taxon>
        <taxon>Pirellulaceae</taxon>
        <taxon>Stieleria</taxon>
    </lineage>
</organism>
<reference evidence="2 3" key="1">
    <citation type="submission" date="2019-02" db="EMBL/GenBank/DDBJ databases">
        <title>Deep-cultivation of Planctomycetes and their phenomic and genomic characterization uncovers novel biology.</title>
        <authorList>
            <person name="Wiegand S."/>
            <person name="Jogler M."/>
            <person name="Boedeker C."/>
            <person name="Pinto D."/>
            <person name="Vollmers J."/>
            <person name="Rivas-Marin E."/>
            <person name="Kohn T."/>
            <person name="Peeters S.H."/>
            <person name="Heuer A."/>
            <person name="Rast P."/>
            <person name="Oberbeckmann S."/>
            <person name="Bunk B."/>
            <person name="Jeske O."/>
            <person name="Meyerdierks A."/>
            <person name="Storesund J.E."/>
            <person name="Kallscheuer N."/>
            <person name="Luecker S."/>
            <person name="Lage O.M."/>
            <person name="Pohl T."/>
            <person name="Merkel B.J."/>
            <person name="Hornburger P."/>
            <person name="Mueller R.-W."/>
            <person name="Bruemmer F."/>
            <person name="Labrenz M."/>
            <person name="Spormann A.M."/>
            <person name="Op den Camp H."/>
            <person name="Overmann J."/>
            <person name="Amann R."/>
            <person name="Jetten M.S.M."/>
            <person name="Mascher T."/>
            <person name="Medema M.H."/>
            <person name="Devos D.P."/>
            <person name="Kaster A.-K."/>
            <person name="Ovreas L."/>
            <person name="Rohde M."/>
            <person name="Galperin M.Y."/>
            <person name="Jogler C."/>
        </authorList>
    </citation>
    <scope>NUCLEOTIDE SEQUENCE [LARGE SCALE GENOMIC DNA]</scope>
    <source>
        <strain evidence="2 3">K23_9</strain>
    </source>
</reference>